<sequence length="245" mass="28027">MLTSTVLPSLTLTCNCILVNILLRSSQAVVFRSESSFRRPNLTDLLVTERLLAGHAGVESTIHCSVLCVENPLCVSFFYSPPSAQCRLHSVVLGYVFEPRTDNGSMYFVLQRGNGFIGDFCSQNLGCGTVNSECRGGQCWCEPGYSFNPRMKSCDANCTAGYGEDYTLHRRHFLHLHNKEEYFNVTLTQCRDLCTSTDSFICRTFEYGYLSQKCGLQEVTYLDVPNNWYEDIYYFEWDYYQRDCL</sequence>
<organism evidence="3 4">
    <name type="scientific">Crassostrea virginica</name>
    <name type="common">Eastern oyster</name>
    <dbReference type="NCBI Taxonomy" id="6565"/>
    <lineage>
        <taxon>Eukaryota</taxon>
        <taxon>Metazoa</taxon>
        <taxon>Spiralia</taxon>
        <taxon>Lophotrochozoa</taxon>
        <taxon>Mollusca</taxon>
        <taxon>Bivalvia</taxon>
        <taxon>Autobranchia</taxon>
        <taxon>Pteriomorphia</taxon>
        <taxon>Ostreida</taxon>
        <taxon>Ostreoidea</taxon>
        <taxon>Ostreidae</taxon>
        <taxon>Crassostrea</taxon>
    </lineage>
</organism>
<dbReference type="GeneID" id="111116170"/>
<feature type="chain" id="PRO_5034433526" evidence="1">
    <location>
        <begin position="29"/>
        <end position="245"/>
    </location>
</feature>
<keyword evidence="1" id="KW-0732">Signal</keyword>
<dbReference type="InterPro" id="IPR003609">
    <property type="entry name" value="Pan_app"/>
</dbReference>
<evidence type="ECO:0000259" key="2">
    <source>
        <dbReference type="PROSITE" id="PS50948"/>
    </source>
</evidence>
<feature type="signal peptide" evidence="1">
    <location>
        <begin position="1"/>
        <end position="28"/>
    </location>
</feature>
<reference evidence="4" key="2">
    <citation type="submission" date="2025-08" db="UniProtKB">
        <authorList>
            <consortium name="RefSeq"/>
        </authorList>
    </citation>
    <scope>IDENTIFICATION</scope>
    <source>
        <tissue evidence="4">Whole sample</tissue>
    </source>
</reference>
<evidence type="ECO:0000313" key="4">
    <source>
        <dbReference type="RefSeq" id="XP_022310882.1"/>
    </source>
</evidence>
<dbReference type="Proteomes" id="UP000694844">
    <property type="component" value="Chromosome 1"/>
</dbReference>
<dbReference type="RefSeq" id="XP_022310882.1">
    <property type="nucleotide sequence ID" value="XM_022455174.1"/>
</dbReference>
<name>A0A8B8C5A5_CRAVI</name>
<dbReference type="Pfam" id="PF00024">
    <property type="entry name" value="PAN_1"/>
    <property type="match status" value="1"/>
</dbReference>
<dbReference type="KEGG" id="cvn:111116170"/>
<protein>
    <submittedName>
        <fullName evidence="4">Uncharacterized protein LOC111116170</fullName>
    </submittedName>
</protein>
<accession>A0A8B8C5A5</accession>
<dbReference type="AlphaFoldDB" id="A0A8B8C5A5"/>
<keyword evidence="3" id="KW-1185">Reference proteome</keyword>
<dbReference type="SMART" id="SM00473">
    <property type="entry name" value="PAN_AP"/>
    <property type="match status" value="2"/>
</dbReference>
<dbReference type="OrthoDB" id="6122582at2759"/>
<feature type="domain" description="Apple" evidence="2">
    <location>
        <begin position="158"/>
        <end position="244"/>
    </location>
</feature>
<evidence type="ECO:0000313" key="3">
    <source>
        <dbReference type="Proteomes" id="UP000694844"/>
    </source>
</evidence>
<reference evidence="3" key="1">
    <citation type="submission" date="2024-06" db="UniProtKB">
        <authorList>
            <consortium name="RefSeq"/>
        </authorList>
    </citation>
    <scope>NUCLEOTIDE SEQUENCE [LARGE SCALE GENOMIC DNA]</scope>
</reference>
<dbReference type="Gene3D" id="3.50.4.10">
    <property type="entry name" value="Hepatocyte Growth Factor"/>
    <property type="match status" value="1"/>
</dbReference>
<proteinExistence type="predicted"/>
<evidence type="ECO:0000256" key="1">
    <source>
        <dbReference type="SAM" id="SignalP"/>
    </source>
</evidence>
<gene>
    <name evidence="4" type="primary">LOC111116170</name>
</gene>
<dbReference type="SUPFAM" id="SSF57414">
    <property type="entry name" value="Hairpin loop containing domain-like"/>
    <property type="match status" value="1"/>
</dbReference>
<dbReference type="CDD" id="cd01099">
    <property type="entry name" value="PAN_AP_HGF"/>
    <property type="match status" value="1"/>
</dbReference>
<dbReference type="PROSITE" id="PS50948">
    <property type="entry name" value="PAN"/>
    <property type="match status" value="1"/>
</dbReference>